<keyword evidence="2" id="KW-0812">Transmembrane</keyword>
<evidence type="ECO:0000256" key="1">
    <source>
        <dbReference type="SAM" id="MobiDB-lite"/>
    </source>
</evidence>
<protein>
    <submittedName>
        <fullName evidence="5">Secreted protein</fullName>
    </submittedName>
</protein>
<reference evidence="3 4" key="2">
    <citation type="submission" date="2018-10" db="EMBL/GenBank/DDBJ databases">
        <authorList>
            <consortium name="Pathogen Informatics"/>
        </authorList>
    </citation>
    <scope>NUCLEOTIDE SEQUENCE [LARGE SCALE GENOMIC DNA]</scope>
</reference>
<gene>
    <name evidence="3" type="ORF">MCOS_LOCUS2460</name>
</gene>
<accession>A0A0R3U6P2</accession>
<dbReference type="AlphaFoldDB" id="A0A0R3U6P2"/>
<evidence type="ECO:0000313" key="5">
    <source>
        <dbReference type="WBParaSite" id="MCOS_0000245901-mRNA-1"/>
    </source>
</evidence>
<dbReference type="WBParaSite" id="MCOS_0000245901-mRNA-1">
    <property type="protein sequence ID" value="MCOS_0000245901-mRNA-1"/>
    <property type="gene ID" value="MCOS_0000245901"/>
</dbReference>
<dbReference type="EMBL" id="UXSR01000404">
    <property type="protein sequence ID" value="VDD76457.1"/>
    <property type="molecule type" value="Genomic_DNA"/>
</dbReference>
<organism evidence="5">
    <name type="scientific">Mesocestoides corti</name>
    <name type="common">Flatworm</name>
    <dbReference type="NCBI Taxonomy" id="53468"/>
    <lineage>
        <taxon>Eukaryota</taxon>
        <taxon>Metazoa</taxon>
        <taxon>Spiralia</taxon>
        <taxon>Lophotrochozoa</taxon>
        <taxon>Platyhelminthes</taxon>
        <taxon>Cestoda</taxon>
        <taxon>Eucestoda</taxon>
        <taxon>Cyclophyllidea</taxon>
        <taxon>Mesocestoididae</taxon>
        <taxon>Mesocestoides</taxon>
    </lineage>
</organism>
<keyword evidence="2" id="KW-0472">Membrane</keyword>
<sequence>MCFGRSGISGFVVGFFDFDLLSSEDEEEVDDADEEEEEVEEAEDDVSVEVEDVSSESLESSDSSSLLLPLLLLLLLVSSVDVVSLDEPDEVSEVLDVEVSELELSSSLSLLESTGTLRFSCGAVFSFILDILSIFLKKCKQKMGLLRCYWQTRNRTSQSWVLRMLRIPSPFNNLSTAQRVFLSSRRLRCLLPLLLTGAEL</sequence>
<evidence type="ECO:0000313" key="3">
    <source>
        <dbReference type="EMBL" id="VDD76457.1"/>
    </source>
</evidence>
<feature type="transmembrane region" description="Helical" evidence="2">
    <location>
        <begin position="117"/>
        <end position="136"/>
    </location>
</feature>
<proteinExistence type="predicted"/>
<dbReference type="Proteomes" id="UP000267029">
    <property type="component" value="Unassembled WGS sequence"/>
</dbReference>
<evidence type="ECO:0000313" key="4">
    <source>
        <dbReference type="Proteomes" id="UP000267029"/>
    </source>
</evidence>
<keyword evidence="2" id="KW-1133">Transmembrane helix</keyword>
<name>A0A0R3U6P2_MESCO</name>
<evidence type="ECO:0000256" key="2">
    <source>
        <dbReference type="SAM" id="Phobius"/>
    </source>
</evidence>
<reference evidence="5" key="1">
    <citation type="submission" date="2017-02" db="UniProtKB">
        <authorList>
            <consortium name="WormBaseParasite"/>
        </authorList>
    </citation>
    <scope>IDENTIFICATION</scope>
</reference>
<feature type="region of interest" description="Disordered" evidence="1">
    <location>
        <begin position="25"/>
        <end position="47"/>
    </location>
</feature>
<keyword evidence="4" id="KW-1185">Reference proteome</keyword>